<keyword evidence="7 11" id="KW-0479">Metal-binding</keyword>
<evidence type="ECO:0000256" key="7">
    <source>
        <dbReference type="ARBA" id="ARBA00022723"/>
    </source>
</evidence>
<organism evidence="14 15">
    <name type="scientific">Streptomyces meridianus</name>
    <dbReference type="NCBI Taxonomy" id="2938945"/>
    <lineage>
        <taxon>Bacteria</taxon>
        <taxon>Bacillati</taxon>
        <taxon>Actinomycetota</taxon>
        <taxon>Actinomycetes</taxon>
        <taxon>Kitasatosporales</taxon>
        <taxon>Streptomycetaceae</taxon>
        <taxon>Streptomyces</taxon>
    </lineage>
</organism>
<dbReference type="SUPFAM" id="SSF56512">
    <property type="entry name" value="Nitric oxide (NO) synthase oxygenase domain"/>
    <property type="match status" value="1"/>
</dbReference>
<dbReference type="InterPro" id="IPR044943">
    <property type="entry name" value="NOS_dom_1"/>
</dbReference>
<evidence type="ECO:0000256" key="4">
    <source>
        <dbReference type="ARBA" id="ARBA00012735"/>
    </source>
</evidence>
<evidence type="ECO:0000259" key="13">
    <source>
        <dbReference type="PROSITE" id="PS60001"/>
    </source>
</evidence>
<dbReference type="InterPro" id="IPR044940">
    <property type="entry name" value="NOS_dom_2"/>
</dbReference>
<dbReference type="EMBL" id="JAMQGM010000010">
    <property type="protein sequence ID" value="MCM2576609.1"/>
    <property type="molecule type" value="Genomic_DNA"/>
</dbReference>
<feature type="domain" description="Nitric oxide synthase (NOS)" evidence="13">
    <location>
        <begin position="86"/>
        <end position="93"/>
    </location>
</feature>
<dbReference type="InterPro" id="IPR036119">
    <property type="entry name" value="NOS_N_sf"/>
</dbReference>
<dbReference type="Gene3D" id="3.90.340.10">
    <property type="entry name" value="Nitric Oxide Synthase, Chain A, domain 1"/>
    <property type="match status" value="1"/>
</dbReference>
<keyword evidence="15" id="KW-1185">Reference proteome</keyword>
<evidence type="ECO:0000256" key="11">
    <source>
        <dbReference type="PIRNR" id="PIRNR037219"/>
    </source>
</evidence>
<comment type="subunit">
    <text evidence="11">Homodimer.</text>
</comment>
<dbReference type="RefSeq" id="WP_251409867.1">
    <property type="nucleotide sequence ID" value="NZ_JAMQGM010000010.1"/>
</dbReference>
<evidence type="ECO:0000256" key="8">
    <source>
        <dbReference type="ARBA" id="ARBA00023002"/>
    </source>
</evidence>
<comment type="caution">
    <text evidence="14">The sequence shown here is derived from an EMBL/GenBank/DDBJ whole genome shotgun (WGS) entry which is preliminary data.</text>
</comment>
<evidence type="ECO:0000256" key="2">
    <source>
        <dbReference type="ARBA" id="ARBA00002642"/>
    </source>
</evidence>
<protein>
    <recommendedName>
        <fullName evidence="5 11">Nitric oxide synthase oxygenase</fullName>
        <ecNumber evidence="4 11">1.14.14.47</ecNumber>
    </recommendedName>
</protein>
<dbReference type="InterPro" id="IPR017142">
    <property type="entry name" value="Nitric_oxide_synthase_Oase-su"/>
</dbReference>
<evidence type="ECO:0000256" key="6">
    <source>
        <dbReference type="ARBA" id="ARBA00022617"/>
    </source>
</evidence>
<dbReference type="PROSITE" id="PS60001">
    <property type="entry name" value="NOS"/>
    <property type="match status" value="1"/>
</dbReference>
<evidence type="ECO:0000256" key="9">
    <source>
        <dbReference type="ARBA" id="ARBA00023004"/>
    </source>
</evidence>
<dbReference type="PANTHER" id="PTHR43410:SF1">
    <property type="entry name" value="NITRIC OXIDE SYNTHASE"/>
    <property type="match status" value="1"/>
</dbReference>
<dbReference type="InterPro" id="IPR044944">
    <property type="entry name" value="NOS_dom_3"/>
</dbReference>
<name>A0ABT0X238_9ACTN</name>
<comment type="catalytic activity">
    <reaction evidence="10">
        <text>3 reduced [flavodoxin] + 2 L-arginine + 4 O2 = 3 oxidized [flavodoxin] + 2 L-citrulline + 2 nitric oxide + 4 H2O + 5 H(+)</text>
        <dbReference type="Rhea" id="RHEA:52324"/>
        <dbReference type="Rhea" id="RHEA-COMP:10622"/>
        <dbReference type="Rhea" id="RHEA-COMP:10623"/>
        <dbReference type="ChEBI" id="CHEBI:15377"/>
        <dbReference type="ChEBI" id="CHEBI:15378"/>
        <dbReference type="ChEBI" id="CHEBI:15379"/>
        <dbReference type="ChEBI" id="CHEBI:16480"/>
        <dbReference type="ChEBI" id="CHEBI:32682"/>
        <dbReference type="ChEBI" id="CHEBI:57618"/>
        <dbReference type="ChEBI" id="CHEBI:57743"/>
        <dbReference type="ChEBI" id="CHEBI:58210"/>
        <dbReference type="EC" id="1.14.14.47"/>
    </reaction>
</comment>
<dbReference type="EC" id="1.14.14.47" evidence="4 11"/>
<evidence type="ECO:0000256" key="12">
    <source>
        <dbReference type="SAM" id="MobiDB-lite"/>
    </source>
</evidence>
<gene>
    <name evidence="14" type="ORF">M1E25_04435</name>
</gene>
<dbReference type="InterPro" id="IPR050607">
    <property type="entry name" value="NOS"/>
</dbReference>
<comment type="cofactor">
    <cofactor evidence="1 11">
        <name>heme</name>
        <dbReference type="ChEBI" id="CHEBI:30413"/>
    </cofactor>
</comment>
<dbReference type="PANTHER" id="PTHR43410">
    <property type="entry name" value="NITRIC OXIDE SYNTHASE OXYGENASE"/>
    <property type="match status" value="1"/>
</dbReference>
<feature type="region of interest" description="Disordered" evidence="12">
    <location>
        <begin position="1"/>
        <end position="27"/>
    </location>
</feature>
<sequence>MLHARSTPVQTGSLTPGDAPPSFTPTDPEEAMAFLSRFFWENPRPGAEMRGRMHTCAEEIDRTGTYRHTEEELAWGARVAWRNASRCIGRLYWRSLHIRDLRNASSADEIAQGCFDHLRTTWRGGRIRPTITVFPQDRPDGSAMRIWNDQLVRYAGYEDEAGGTVGDRQYTGFTRLAERLGWAGKGDRFDVLPLIIETPAGLSVHPLPEDAVEEVPIAHPEFRWFAELGLRWHAIPAISNMRLEIGGVSYSAAPFNGWYLQTEIAARNLVDADRYDTLPLIGALMELDMSSERTLWRDRALLELNRAVLHSFDAAGVTMSDHHTESRRFLDHIAREERAGRWCPADWSWIVPPVSGGLTPVYHRYYDDADLRPAYVLDPDARRRGRGEYSADYLPTNVAPDLM</sequence>
<evidence type="ECO:0000256" key="10">
    <source>
        <dbReference type="ARBA" id="ARBA00048713"/>
    </source>
</evidence>
<comment type="function">
    <text evidence="2 11">Catalyzes the production of nitric oxide.</text>
</comment>
<dbReference type="PIRSF" id="PIRSF037219">
    <property type="entry name" value="NOS_oxygenase"/>
    <property type="match status" value="1"/>
</dbReference>
<keyword evidence="8 11" id="KW-0560">Oxidoreductase</keyword>
<reference evidence="14" key="1">
    <citation type="journal article" date="2023" name="Int. J. Syst. Evol. Microbiol.">
        <title>Streptomyces meridianus sp. nov. isolated from brackish water of the Tagus estuary in Alcochete, Portugal.</title>
        <authorList>
            <person name="Santos J.D.N."/>
            <person name="Klimek D."/>
            <person name="Calusinska M."/>
            <person name="Lobo Da Cunha A."/>
            <person name="Catita J."/>
            <person name="Goncalves H."/>
            <person name="Gonzalez I."/>
            <person name="Reyes F."/>
            <person name="Lage O.M."/>
        </authorList>
    </citation>
    <scope>NUCLEOTIDE SEQUENCE</scope>
    <source>
        <strain evidence="14">MTZ3.1</strain>
    </source>
</reference>
<comment type="similarity">
    <text evidence="3 11">Belongs to the NOS family. Bacterial NOS oxygenase subfamily.</text>
</comment>
<keyword evidence="6 11" id="KW-0349">Heme</keyword>
<accession>A0ABT0X238</accession>
<evidence type="ECO:0000256" key="3">
    <source>
        <dbReference type="ARBA" id="ARBA00005411"/>
    </source>
</evidence>
<dbReference type="Gene3D" id="3.90.440.10">
    <property type="entry name" value="Nitric Oxide Synthase,Heme Domain,Chain A domain 2"/>
    <property type="match status" value="1"/>
</dbReference>
<keyword evidence="9 11" id="KW-0408">Iron</keyword>
<evidence type="ECO:0000313" key="15">
    <source>
        <dbReference type="Proteomes" id="UP001167160"/>
    </source>
</evidence>
<evidence type="ECO:0000313" key="14">
    <source>
        <dbReference type="EMBL" id="MCM2576609.1"/>
    </source>
</evidence>
<proteinExistence type="inferred from homology"/>
<evidence type="ECO:0000256" key="5">
    <source>
        <dbReference type="ARBA" id="ARBA00018859"/>
    </source>
</evidence>
<dbReference type="InterPro" id="IPR004030">
    <property type="entry name" value="NOS_N"/>
</dbReference>
<dbReference type="Gene3D" id="3.90.1230.10">
    <property type="entry name" value="Nitric Oxide Synthase, Chain A, domain 3"/>
    <property type="match status" value="1"/>
</dbReference>
<dbReference type="Pfam" id="PF02898">
    <property type="entry name" value="NO_synthase"/>
    <property type="match status" value="1"/>
</dbReference>
<dbReference type="Proteomes" id="UP001167160">
    <property type="component" value="Unassembled WGS sequence"/>
</dbReference>
<comment type="miscellaneous">
    <text evidence="11">This protein is similar to the oxygenase domain of eukaryotic nitric oxide synthases but lacks the reductase domain which, in eukaryotes, is responsible for transfer of electrons to the ferric heme during nitric oxide synthesis.</text>
</comment>
<evidence type="ECO:0000256" key="1">
    <source>
        <dbReference type="ARBA" id="ARBA00001971"/>
    </source>
</evidence>